<evidence type="ECO:0000256" key="3">
    <source>
        <dbReference type="ARBA" id="ARBA00023295"/>
    </source>
</evidence>
<organism evidence="8 9">
    <name type="scientific">Microbulbifer thermotolerans</name>
    <dbReference type="NCBI Taxonomy" id="252514"/>
    <lineage>
        <taxon>Bacteria</taxon>
        <taxon>Pseudomonadati</taxon>
        <taxon>Pseudomonadota</taxon>
        <taxon>Gammaproteobacteria</taxon>
        <taxon>Cellvibrionales</taxon>
        <taxon>Microbulbiferaceae</taxon>
        <taxon>Microbulbifer</taxon>
    </lineage>
</organism>
<reference evidence="9" key="1">
    <citation type="submission" date="2016-03" db="EMBL/GenBank/DDBJ databases">
        <authorList>
            <person name="Lee Y.-S."/>
            <person name="Choi Y.-L."/>
        </authorList>
    </citation>
    <scope>NUCLEOTIDE SEQUENCE [LARGE SCALE GENOMIC DNA]</scope>
    <source>
        <strain evidence="9">DAU221</strain>
    </source>
</reference>
<dbReference type="EMBL" id="CP014864">
    <property type="protein sequence ID" value="AMX03466.1"/>
    <property type="molecule type" value="Genomic_DNA"/>
</dbReference>
<dbReference type="InterPro" id="IPR023296">
    <property type="entry name" value="Glyco_hydro_beta-prop_sf"/>
</dbReference>
<evidence type="ECO:0000256" key="2">
    <source>
        <dbReference type="ARBA" id="ARBA00022801"/>
    </source>
</evidence>
<accession>A0A143HPP2</accession>
<evidence type="ECO:0000313" key="8">
    <source>
        <dbReference type="EMBL" id="AMX03466.1"/>
    </source>
</evidence>
<dbReference type="Gene3D" id="2.115.10.20">
    <property type="entry name" value="Glycosyl hydrolase domain, family 43"/>
    <property type="match status" value="1"/>
</dbReference>
<feature type="active site" description="Proton acceptor" evidence="4">
    <location>
        <position position="74"/>
    </location>
</feature>
<sequence>MVDDSRRNLFKTLIAGAASAPFLGGRARADQCGERPQSSGTQQPMWARGIGGQRKADFGNGYFLNPILPGDRPDPTILKDGRDYYMTFTSFKSYPGLVIWHSTDLVNWIPIGPALFKPIGNVFAVDLCKYGDRYYIYIPAVADGRGWSIYVIWADDIRGPWSEPIDLKIPGCIDPGHVVGEDGRRYLFVNGIRKVRLSHDGLSADGELETAYDPWRYPDHWVVENFAPEGPKLLRRGGWFYLITAVGGTAGPPTGHMVIAARSKSIHGPWEHCPHNPLVRTTSADELWWSRGHATLVEGPAGDWWMVYHGYENGFRTLGRQVLLEPIEWTDDGWLRAKGGDLSIPLRMPVGGGKRPGSAGFALSDDFSENRFGLQWCFHNPAADELQRIRYEKKGLRFAARGRSPADSAPLICVVGDRAYEAEVTVDLLGEEEDTEGGLLLFYNHKAFVGLGFSRDHLKTFQYAEEQRWLRQPSKASSLRIRLTNDNHIVTYHYSRDEGRTWILHGHRMEVSGIHHNVFGGFLSLRIGLYSSGNGSIRLRNFTYRAL</sequence>
<dbReference type="Gene3D" id="2.60.120.200">
    <property type="match status" value="1"/>
</dbReference>
<comment type="similarity">
    <text evidence="1 6">Belongs to the glycosyl hydrolase 43 family.</text>
</comment>
<dbReference type="InterPro" id="IPR013320">
    <property type="entry name" value="ConA-like_dom_sf"/>
</dbReference>
<keyword evidence="9" id="KW-1185">Reference proteome</keyword>
<evidence type="ECO:0000256" key="5">
    <source>
        <dbReference type="PIRSR" id="PIRSR606710-2"/>
    </source>
</evidence>
<dbReference type="RefSeq" id="WP_067155700.1">
    <property type="nucleotide sequence ID" value="NZ_CP014864.1"/>
</dbReference>
<dbReference type="Pfam" id="PF17851">
    <property type="entry name" value="GH43_C2"/>
    <property type="match status" value="1"/>
</dbReference>
<dbReference type="Pfam" id="PF04616">
    <property type="entry name" value="Glyco_hydro_43"/>
    <property type="match status" value="1"/>
</dbReference>
<dbReference type="Proteomes" id="UP000076077">
    <property type="component" value="Chromosome"/>
</dbReference>
<keyword evidence="2 6" id="KW-0378">Hydrolase</keyword>
<dbReference type="PANTHER" id="PTHR42812:SF2">
    <property type="entry name" value="XYLOSIDASE_ARABINOSIDASE"/>
    <property type="match status" value="1"/>
</dbReference>
<feature type="domain" description="Beta-xylosidase C-terminal Concanavalin A-like" evidence="7">
    <location>
        <begin position="364"/>
        <end position="536"/>
    </location>
</feature>
<evidence type="ECO:0000259" key="7">
    <source>
        <dbReference type="Pfam" id="PF17851"/>
    </source>
</evidence>
<dbReference type="PANTHER" id="PTHR42812">
    <property type="entry name" value="BETA-XYLOSIDASE"/>
    <property type="match status" value="1"/>
</dbReference>
<evidence type="ECO:0000313" key="9">
    <source>
        <dbReference type="Proteomes" id="UP000076077"/>
    </source>
</evidence>
<keyword evidence="3 6" id="KW-0326">Glycosidase</keyword>
<dbReference type="SUPFAM" id="SSF49899">
    <property type="entry name" value="Concanavalin A-like lectins/glucanases"/>
    <property type="match status" value="1"/>
</dbReference>
<evidence type="ECO:0000256" key="4">
    <source>
        <dbReference type="PIRSR" id="PIRSR606710-1"/>
    </source>
</evidence>
<evidence type="ECO:0000256" key="6">
    <source>
        <dbReference type="RuleBase" id="RU361187"/>
    </source>
</evidence>
<feature type="active site" description="Proton donor" evidence="4">
    <location>
        <position position="229"/>
    </location>
</feature>
<dbReference type="GO" id="GO:0004553">
    <property type="term" value="F:hydrolase activity, hydrolyzing O-glycosyl compounds"/>
    <property type="evidence" value="ECO:0007669"/>
    <property type="project" value="InterPro"/>
</dbReference>
<name>A0A143HPP2_MICTH</name>
<dbReference type="AlphaFoldDB" id="A0A143HPP2"/>
<dbReference type="CDD" id="cd09002">
    <property type="entry name" value="GH43_XYL-like"/>
    <property type="match status" value="1"/>
</dbReference>
<dbReference type="OrthoDB" id="9801455at2"/>
<dbReference type="KEGG" id="mthd:A3224_13575"/>
<dbReference type="InterPro" id="IPR006311">
    <property type="entry name" value="TAT_signal"/>
</dbReference>
<dbReference type="InterPro" id="IPR041542">
    <property type="entry name" value="GH43_C2"/>
</dbReference>
<evidence type="ECO:0000256" key="1">
    <source>
        <dbReference type="ARBA" id="ARBA00009865"/>
    </source>
</evidence>
<dbReference type="PROSITE" id="PS51318">
    <property type="entry name" value="TAT"/>
    <property type="match status" value="1"/>
</dbReference>
<protein>
    <submittedName>
        <fullName evidence="8">Xylan 1,4-beta-xylosidase</fullName>
    </submittedName>
</protein>
<dbReference type="InterPro" id="IPR051795">
    <property type="entry name" value="Glycosyl_Hydrlase_43"/>
</dbReference>
<dbReference type="GO" id="GO:0005975">
    <property type="term" value="P:carbohydrate metabolic process"/>
    <property type="evidence" value="ECO:0007669"/>
    <property type="project" value="InterPro"/>
</dbReference>
<dbReference type="SUPFAM" id="SSF75005">
    <property type="entry name" value="Arabinanase/levansucrase/invertase"/>
    <property type="match status" value="1"/>
</dbReference>
<dbReference type="GeneID" id="76609064"/>
<dbReference type="InterPro" id="IPR006710">
    <property type="entry name" value="Glyco_hydro_43"/>
</dbReference>
<feature type="site" description="Important for catalytic activity, responsible for pKa modulation of the active site Glu and correct orientation of both the proton donor and substrate" evidence="5">
    <location>
        <position position="174"/>
    </location>
</feature>
<dbReference type="STRING" id="252514.A3224_13575"/>
<gene>
    <name evidence="8" type="ORF">A3224_13575</name>
</gene>
<proteinExistence type="inferred from homology"/>